<feature type="domain" description="FBA" evidence="3">
    <location>
        <begin position="85"/>
        <end position="262"/>
    </location>
</feature>
<dbReference type="Gene3D" id="2.60.120.260">
    <property type="entry name" value="Galactose-binding domain-like"/>
    <property type="match status" value="2"/>
</dbReference>
<dbReference type="PANTHER" id="PTHR12125">
    <property type="entry name" value="F-BOX ONLY PROTEIN 6-LIKE PROTEIN"/>
    <property type="match status" value="1"/>
</dbReference>
<gene>
    <name evidence="4" type="ORF">KOW79_012828</name>
</gene>
<proteinExistence type="predicted"/>
<dbReference type="SUPFAM" id="SSF81383">
    <property type="entry name" value="F-box domain"/>
    <property type="match status" value="1"/>
</dbReference>
<dbReference type="GO" id="GO:0019005">
    <property type="term" value="C:SCF ubiquitin ligase complex"/>
    <property type="evidence" value="ECO:0007669"/>
    <property type="project" value="TreeGrafter"/>
</dbReference>
<dbReference type="InterPro" id="IPR001810">
    <property type="entry name" value="F-box_dom"/>
</dbReference>
<dbReference type="PANTHER" id="PTHR12125:SF12">
    <property type="entry name" value="F-BOX ONLY PROTEIN 6"/>
    <property type="match status" value="1"/>
</dbReference>
<evidence type="ECO:0000313" key="5">
    <source>
        <dbReference type="Proteomes" id="UP000824219"/>
    </source>
</evidence>
<dbReference type="PROSITE" id="PS50181">
    <property type="entry name" value="FBOX"/>
    <property type="match status" value="1"/>
</dbReference>
<name>A0A9D3NGN5_9TELE</name>
<dbReference type="SUPFAM" id="SSF49785">
    <property type="entry name" value="Galactose-binding domain-like"/>
    <property type="match status" value="2"/>
</dbReference>
<dbReference type="PROSITE" id="PS51114">
    <property type="entry name" value="FBA"/>
    <property type="match status" value="2"/>
</dbReference>
<dbReference type="InterPro" id="IPR036047">
    <property type="entry name" value="F-box-like_dom_sf"/>
</dbReference>
<dbReference type="FunFam" id="2.60.120.260:FF:000012">
    <property type="entry name" value="F-box only protein 2"/>
    <property type="match status" value="2"/>
</dbReference>
<dbReference type="GO" id="GO:0061630">
    <property type="term" value="F:ubiquitin protein ligase activity"/>
    <property type="evidence" value="ECO:0007669"/>
    <property type="project" value="TreeGrafter"/>
</dbReference>
<dbReference type="Gene3D" id="1.20.1280.50">
    <property type="match status" value="1"/>
</dbReference>
<dbReference type="EMBL" id="JAHKSW010000015">
    <property type="protein sequence ID" value="KAG7323126.1"/>
    <property type="molecule type" value="Genomic_DNA"/>
</dbReference>
<dbReference type="GO" id="GO:0006516">
    <property type="term" value="P:glycoprotein catabolic process"/>
    <property type="evidence" value="ECO:0007669"/>
    <property type="project" value="TreeGrafter"/>
</dbReference>
<accession>A0A9D3NGN5</accession>
<sequence>MTSEPQDQKRTGNSVCNPDCPALPHDAIQEILHNLPGHQVILVCRLVCTEWKSVVDSTAFWRERCRREGFKPLNTYKVPRDWQEFYFLCKKRRNLLKNPNAEDGFTGWKIIENGGDKWVVENIFTPHPDETVTKCFVTSYMRCIKSQLINLKKEGYNPAFMDEIQPDIVISDWYAPRWDCGSVYEIHVELLNRKKKTVQFFQPDPVEFPQWNDQQWEQMTYTFKDYGPGVRFIHFKHGGQDTQLWAGYYGIRVTNSKGFTGWDIILNGGDRWIVDDIFAPHPDETVTKCFVTSYTRCIKSQLIDLEKEGYNPAFMDEIQPDIVISDWYAPRWDCGSEYEIQVELLNDEKKTVQFFKSYPVEFPQWNDQQWEQMTYTFKDYGPGVRFIRFEHGGKDTQLWAGHYGIRVTHSSVEICPSA</sequence>
<organism evidence="4 5">
    <name type="scientific">Hemibagrus wyckioides</name>
    <dbReference type="NCBI Taxonomy" id="337641"/>
    <lineage>
        <taxon>Eukaryota</taxon>
        <taxon>Metazoa</taxon>
        <taxon>Chordata</taxon>
        <taxon>Craniata</taxon>
        <taxon>Vertebrata</taxon>
        <taxon>Euteleostomi</taxon>
        <taxon>Actinopterygii</taxon>
        <taxon>Neopterygii</taxon>
        <taxon>Teleostei</taxon>
        <taxon>Ostariophysi</taxon>
        <taxon>Siluriformes</taxon>
        <taxon>Bagridae</taxon>
        <taxon>Hemibagrus</taxon>
    </lineage>
</organism>
<reference evidence="4 5" key="1">
    <citation type="submission" date="2021-06" db="EMBL/GenBank/DDBJ databases">
        <title>Chromosome-level genome assembly of the red-tail catfish (Hemibagrus wyckioides).</title>
        <authorList>
            <person name="Shao F."/>
        </authorList>
    </citation>
    <scope>NUCLEOTIDE SEQUENCE [LARGE SCALE GENOMIC DNA]</scope>
    <source>
        <strain evidence="4">EC202008001</strain>
        <tissue evidence="4">Blood</tissue>
    </source>
</reference>
<evidence type="ECO:0000256" key="1">
    <source>
        <dbReference type="ARBA" id="ARBA00022786"/>
    </source>
</evidence>
<dbReference type="GO" id="GO:0031146">
    <property type="term" value="P:SCF-dependent proteasomal ubiquitin-dependent protein catabolic process"/>
    <property type="evidence" value="ECO:0007669"/>
    <property type="project" value="TreeGrafter"/>
</dbReference>
<evidence type="ECO:0000259" key="3">
    <source>
        <dbReference type="PROSITE" id="PS51114"/>
    </source>
</evidence>
<feature type="domain" description="FBA" evidence="3">
    <location>
        <begin position="258"/>
        <end position="416"/>
    </location>
</feature>
<evidence type="ECO:0000313" key="4">
    <source>
        <dbReference type="EMBL" id="KAG7323126.1"/>
    </source>
</evidence>
<dbReference type="Pfam" id="PF00646">
    <property type="entry name" value="F-box"/>
    <property type="match status" value="1"/>
</dbReference>
<dbReference type="InterPro" id="IPR008979">
    <property type="entry name" value="Galactose-bd-like_sf"/>
</dbReference>
<dbReference type="InterPro" id="IPR039752">
    <property type="entry name" value="F-box_only"/>
</dbReference>
<dbReference type="InterPro" id="IPR007397">
    <property type="entry name" value="F-box-assoc_dom"/>
</dbReference>
<dbReference type="GO" id="GO:0036503">
    <property type="term" value="P:ERAD pathway"/>
    <property type="evidence" value="ECO:0007669"/>
    <property type="project" value="TreeGrafter"/>
</dbReference>
<evidence type="ECO:0000259" key="2">
    <source>
        <dbReference type="PROSITE" id="PS50181"/>
    </source>
</evidence>
<dbReference type="GO" id="GO:0005737">
    <property type="term" value="C:cytoplasm"/>
    <property type="evidence" value="ECO:0007669"/>
    <property type="project" value="UniProtKB-ARBA"/>
</dbReference>
<feature type="domain" description="F-box" evidence="2">
    <location>
        <begin position="17"/>
        <end position="64"/>
    </location>
</feature>
<dbReference type="SMART" id="SM00256">
    <property type="entry name" value="FBOX"/>
    <property type="match status" value="1"/>
</dbReference>
<dbReference type="OrthoDB" id="1107553at2759"/>
<dbReference type="Proteomes" id="UP000824219">
    <property type="component" value="Linkage Group LG15"/>
</dbReference>
<keyword evidence="1" id="KW-0833">Ubl conjugation pathway</keyword>
<dbReference type="SMART" id="SM01198">
    <property type="entry name" value="FBA"/>
    <property type="match status" value="2"/>
</dbReference>
<protein>
    <submittedName>
        <fullName evidence="4">Uncharacterized protein</fullName>
    </submittedName>
</protein>
<dbReference type="Pfam" id="PF04300">
    <property type="entry name" value="FBA"/>
    <property type="match status" value="2"/>
</dbReference>
<dbReference type="AlphaFoldDB" id="A0A9D3NGN5"/>
<dbReference type="FunFam" id="1.20.1280.50:FF:000002">
    <property type="entry name" value="F-box only protein 44"/>
    <property type="match status" value="1"/>
</dbReference>
<comment type="caution">
    <text evidence="4">The sequence shown here is derived from an EMBL/GenBank/DDBJ whole genome shotgun (WGS) entry which is preliminary data.</text>
</comment>
<keyword evidence="5" id="KW-1185">Reference proteome</keyword>